<keyword evidence="1" id="KW-0472">Membrane</keyword>
<keyword evidence="3" id="KW-1185">Reference proteome</keyword>
<keyword evidence="1" id="KW-1133">Transmembrane helix</keyword>
<feature type="transmembrane region" description="Helical" evidence="1">
    <location>
        <begin position="204"/>
        <end position="225"/>
    </location>
</feature>
<name>A0A0C2IUZ0_THEKT</name>
<dbReference type="Proteomes" id="UP000031668">
    <property type="component" value="Unassembled WGS sequence"/>
</dbReference>
<protein>
    <submittedName>
        <fullName evidence="2">Uncharacterized protein</fullName>
    </submittedName>
</protein>
<proteinExistence type="predicted"/>
<keyword evidence="1" id="KW-0812">Transmembrane</keyword>
<organism evidence="2 3">
    <name type="scientific">Thelohanellus kitauei</name>
    <name type="common">Myxosporean</name>
    <dbReference type="NCBI Taxonomy" id="669202"/>
    <lineage>
        <taxon>Eukaryota</taxon>
        <taxon>Metazoa</taxon>
        <taxon>Cnidaria</taxon>
        <taxon>Myxozoa</taxon>
        <taxon>Myxosporea</taxon>
        <taxon>Bivalvulida</taxon>
        <taxon>Platysporina</taxon>
        <taxon>Myxobolidae</taxon>
        <taxon>Thelohanellus</taxon>
    </lineage>
</organism>
<evidence type="ECO:0000313" key="2">
    <source>
        <dbReference type="EMBL" id="KII69189.1"/>
    </source>
</evidence>
<comment type="caution">
    <text evidence="2">The sequence shown here is derived from an EMBL/GenBank/DDBJ whole genome shotgun (WGS) entry which is preliminary data.</text>
</comment>
<evidence type="ECO:0000313" key="3">
    <source>
        <dbReference type="Proteomes" id="UP000031668"/>
    </source>
</evidence>
<reference evidence="2 3" key="1">
    <citation type="journal article" date="2014" name="Genome Biol. Evol.">
        <title>The genome of the myxosporean Thelohanellus kitauei shows adaptations to nutrient acquisition within its fish host.</title>
        <authorList>
            <person name="Yang Y."/>
            <person name="Xiong J."/>
            <person name="Zhou Z."/>
            <person name="Huo F."/>
            <person name="Miao W."/>
            <person name="Ran C."/>
            <person name="Liu Y."/>
            <person name="Zhang J."/>
            <person name="Feng J."/>
            <person name="Wang M."/>
            <person name="Wang M."/>
            <person name="Wang L."/>
            <person name="Yao B."/>
        </authorList>
    </citation>
    <scope>NUCLEOTIDE SEQUENCE [LARGE SCALE GENOMIC DNA]</scope>
    <source>
        <strain evidence="2">Wuqing</strain>
    </source>
</reference>
<accession>A0A0C2IUZ0</accession>
<evidence type="ECO:0000256" key="1">
    <source>
        <dbReference type="SAM" id="Phobius"/>
    </source>
</evidence>
<dbReference type="EMBL" id="JWZT01002534">
    <property type="protein sequence ID" value="KII69189.1"/>
    <property type="molecule type" value="Genomic_DNA"/>
</dbReference>
<dbReference type="AlphaFoldDB" id="A0A0C2IUZ0"/>
<gene>
    <name evidence="2" type="ORF">RF11_08886</name>
</gene>
<sequence>MEKFEELARHVVDDAINRQNCTRVEIFNGTEYAKTKYYLDKIFSDPKELSSKYVPTQCALNALRVEYKNFKKFNDNTTRVEIMKQEVFNISKGYQGSKRNLELGVRDAFNWTNGLRKKHALKKRTKVHVENKKGCEDHDEVSDEKIAIHRSKDVDQTTTVNQTNKVLPLKIQELTLPFVSTFPEDEPKYQELKNPTTMFIYKHLIEIIVLLLFIVVFAVTSWWAFTFGK</sequence>